<dbReference type="RefSeq" id="WP_339092150.1">
    <property type="nucleotide sequence ID" value="NZ_LR743507.1"/>
</dbReference>
<name>A0A679JB95_VARPD</name>
<feature type="signal peptide" evidence="1">
    <location>
        <begin position="1"/>
        <end position="38"/>
    </location>
</feature>
<feature type="chain" id="PRO_5025623111" description="Transporter" evidence="1">
    <location>
        <begin position="39"/>
        <end position="241"/>
    </location>
</feature>
<evidence type="ECO:0000313" key="2">
    <source>
        <dbReference type="EMBL" id="CAA2108122.1"/>
    </source>
</evidence>
<accession>A0A679JB95</accession>
<protein>
    <recommendedName>
        <fullName evidence="3">Transporter</fullName>
    </recommendedName>
</protein>
<sequence>MKNEDHERTMPARPPLAGRVLAASMLFAAWCAAPAAHAAGHFDVDDAGTLDPGQCQYETWWGRSGVEPATVFHIGPACRVGPVELGLNLDRTSVAGVHAVTGGPQLKWNFYGPAADAPLSAAVSMGAVFDLKRGGRAGGQFVVPVTWRPLESLQLHANFGADWASGTGARTSRVGAAAEWALNDTVSFIAERNRASTVWTSRIGGRFSFTPLISLDVSASRTGPRHVRGVAVGLNHEFTWK</sequence>
<dbReference type="EMBL" id="LR743507">
    <property type="protein sequence ID" value="CAA2108122.1"/>
    <property type="molecule type" value="Genomic_DNA"/>
</dbReference>
<evidence type="ECO:0008006" key="3">
    <source>
        <dbReference type="Google" id="ProtNLM"/>
    </source>
</evidence>
<gene>
    <name evidence="2" type="ORF">VVAX_04637</name>
</gene>
<proteinExistence type="predicted"/>
<dbReference type="AlphaFoldDB" id="A0A679JB95"/>
<reference evidence="2" key="1">
    <citation type="submission" date="2019-12" db="EMBL/GenBank/DDBJ databases">
        <authorList>
            <person name="Cremers G."/>
        </authorList>
    </citation>
    <scope>NUCLEOTIDE SEQUENCE</scope>
    <source>
        <strain evidence="2">Vvax</strain>
    </source>
</reference>
<evidence type="ECO:0000256" key="1">
    <source>
        <dbReference type="SAM" id="SignalP"/>
    </source>
</evidence>
<keyword evidence="1" id="KW-0732">Signal</keyword>
<organism evidence="2">
    <name type="scientific">Variovorax paradoxus</name>
    <dbReference type="NCBI Taxonomy" id="34073"/>
    <lineage>
        <taxon>Bacteria</taxon>
        <taxon>Pseudomonadati</taxon>
        <taxon>Pseudomonadota</taxon>
        <taxon>Betaproteobacteria</taxon>
        <taxon>Burkholderiales</taxon>
        <taxon>Comamonadaceae</taxon>
        <taxon>Variovorax</taxon>
    </lineage>
</organism>